<dbReference type="EMBL" id="BAABBR010000001">
    <property type="protein sequence ID" value="GAA4026920.1"/>
    <property type="molecule type" value="Genomic_DNA"/>
</dbReference>
<dbReference type="Gene3D" id="3.30.2000.30">
    <property type="match status" value="1"/>
</dbReference>
<accession>A0ABP7TIQ1</accession>
<evidence type="ECO:0008006" key="3">
    <source>
        <dbReference type="Google" id="ProtNLM"/>
    </source>
</evidence>
<name>A0ABP7TIQ1_9SPHN</name>
<dbReference type="Proteomes" id="UP001424459">
    <property type="component" value="Unassembled WGS sequence"/>
</dbReference>
<evidence type="ECO:0000313" key="2">
    <source>
        <dbReference type="Proteomes" id="UP001424459"/>
    </source>
</evidence>
<dbReference type="InterPro" id="IPR053745">
    <property type="entry name" value="Viral_Tail_Comp_sf"/>
</dbReference>
<reference evidence="2" key="1">
    <citation type="journal article" date="2019" name="Int. J. Syst. Evol. Microbiol.">
        <title>The Global Catalogue of Microorganisms (GCM) 10K type strain sequencing project: providing services to taxonomists for standard genome sequencing and annotation.</title>
        <authorList>
            <consortium name="The Broad Institute Genomics Platform"/>
            <consortium name="The Broad Institute Genome Sequencing Center for Infectious Disease"/>
            <person name="Wu L."/>
            <person name="Ma J."/>
        </authorList>
    </citation>
    <scope>NUCLEOTIDE SEQUENCE [LARGE SCALE GENOMIC DNA]</scope>
    <source>
        <strain evidence="2">JCM 17564</strain>
    </source>
</reference>
<keyword evidence="2" id="KW-1185">Reference proteome</keyword>
<proteinExistence type="predicted"/>
<evidence type="ECO:0000313" key="1">
    <source>
        <dbReference type="EMBL" id="GAA4026920.1"/>
    </source>
</evidence>
<gene>
    <name evidence="1" type="ORF">GCM10022281_01930</name>
</gene>
<dbReference type="Pfam" id="PF11367">
    <property type="entry name" value="Tail_completion_gp17"/>
    <property type="match status" value="1"/>
</dbReference>
<protein>
    <recommendedName>
        <fullName evidence="3">DUF3168 domain-containing protein</fullName>
    </recommendedName>
</protein>
<dbReference type="RefSeq" id="WP_344695088.1">
    <property type="nucleotide sequence ID" value="NZ_BAABBR010000001.1"/>
</dbReference>
<dbReference type="InterPro" id="IPR021508">
    <property type="entry name" value="Gp17-like"/>
</dbReference>
<comment type="caution">
    <text evidence="1">The sequence shown here is derived from an EMBL/GenBank/DDBJ whole genome shotgun (WGS) entry which is preliminary data.</text>
</comment>
<sequence>MMAPNGQLQAALSAFFLSKGVFADIYDDAPARASFPYLVIHCPADTAWNMQGLDGREIGIELTLWDEQPSRLVRLEHDLSVGREDVPPLEGWRLTSLVELGRQRTRNPAGPWSHTLKLRARVVNDGVGA</sequence>
<organism evidence="1 2">
    <name type="scientific">Sphingomonas rosea</name>
    <dbReference type="NCBI Taxonomy" id="335605"/>
    <lineage>
        <taxon>Bacteria</taxon>
        <taxon>Pseudomonadati</taxon>
        <taxon>Pseudomonadota</taxon>
        <taxon>Alphaproteobacteria</taxon>
        <taxon>Sphingomonadales</taxon>
        <taxon>Sphingomonadaceae</taxon>
        <taxon>Sphingomonas</taxon>
    </lineage>
</organism>